<dbReference type="Proteomes" id="UP000273083">
    <property type="component" value="Unassembled WGS sequence"/>
</dbReference>
<organism evidence="1 2">
    <name type="scientific">Mobilisporobacter senegalensis</name>
    <dbReference type="NCBI Taxonomy" id="1329262"/>
    <lineage>
        <taxon>Bacteria</taxon>
        <taxon>Bacillati</taxon>
        <taxon>Bacillota</taxon>
        <taxon>Clostridia</taxon>
        <taxon>Lachnospirales</taxon>
        <taxon>Lachnospiraceae</taxon>
        <taxon>Mobilisporobacter</taxon>
    </lineage>
</organism>
<dbReference type="PANTHER" id="PTHR36848">
    <property type="entry name" value="DNA-BINDING PROTEIN (PUTATIVE SECRETED PROTEIN)-RELATED"/>
    <property type="match status" value="1"/>
</dbReference>
<sequence length="1047" mass="121082">MLYPKNKENYLEDKLFKNPTKEYRGTPFWSWNTRMTKEHINRTLPELKEMGMGGAHIHCRTGMNLPYLSEEFMDMVKYTHEKASEYNMLTWLYDEDRWPSGFGGGIVTKDDKYRMRFLVFSPVKLSEKEDIDKVALEASAKAVRSGKRKFLGKYAILLDEGFLKDYKYIEKDETINGYEEWYAYLEISGDSAWFNNQSYVNTLDKKAIERFIEVTHETYAKSLGEYFGDSIPAIFTDEPQLSTKTMLGFANDKDTLTIPYTDDFDVTFKETYGDSFLAHLPEIFWELPDNQLSVYRYRYHDHTCERFVSAFVDTIGKWCKEHNLLLVGHMMQEPTLYSQTSALGEAMRSYRSFGIPGIDMLCDRRELTTAKQASSAAHQYNCPGVLSEIYGVTNWDFDFRGHKLAGDWQAALGITVRVHHLTWTSMAGEAKRDYPASIGYQSPWYKEYSYIENYFARLNTALTRGKAEVKVGVIHPIESYWLYWGTKENTDGIRKEMDYNFNQLVKWLLYGLMDFDFISEALLPELHGMESWDSENPGFQVGAMKYDVILVPNCVTLRRTTVERLNEFRKRGGKIIFTGTTPNYIDGIVSNECEVLINQNTHIGFNENEILNALLPYRLIDVRNQEGNRTDNLLYQVREDGDGKWLFLSHSERPKNPDIPTKEELSIWVEGIWNPVKYDAMTGEIGIAEYFHKNGRTYLKAMVYDHDSLLYYLKSAEVDQYNIHEGDEHVNYTESTGKEIEILYPAKLSVFLSEPNVLLLDMAEYRFDSGEWKPREEILRIDNLFRERLGFPLRTEAFAQPWLDTNVEEIHHQLSLRFRINSECTIKNPDLALENAKKAKIILNEKVVPINITGWYTDRDIETIKLPDLAQGENVLEVTYPYYSKLNIEYMYLLGDFSVEVAGSTSKIKESNHKITFGDIISQGLPFYGGNISYEIPITTQEGELTISIPNFRCPVIKVSLDGEDKGHIAFSPYRLHLGNVTKGNHKIVITAFGNRINTFGTIHNCNHTEHWCGPNAWRTAGTSWSYEYQLMRMGILVSPGITLRKS</sequence>
<evidence type="ECO:0000313" key="1">
    <source>
        <dbReference type="EMBL" id="ROR31444.1"/>
    </source>
</evidence>
<dbReference type="CDD" id="cd03143">
    <property type="entry name" value="A4_beta-galactosidase_middle_domain"/>
    <property type="match status" value="1"/>
</dbReference>
<keyword evidence="2" id="KW-1185">Reference proteome</keyword>
<comment type="caution">
    <text evidence="1">The sequence shown here is derived from an EMBL/GenBank/DDBJ whole genome shotgun (WGS) entry which is preliminary data.</text>
</comment>
<dbReference type="OrthoDB" id="9761519at2"/>
<dbReference type="PANTHER" id="PTHR36848:SF2">
    <property type="entry name" value="SECRETED PROTEIN"/>
    <property type="match status" value="1"/>
</dbReference>
<dbReference type="InterPro" id="IPR053161">
    <property type="entry name" value="Ulvan_degrading_GH"/>
</dbReference>
<evidence type="ECO:0000313" key="2">
    <source>
        <dbReference type="Proteomes" id="UP000273083"/>
    </source>
</evidence>
<protein>
    <recommendedName>
        <fullName evidence="3">Alpha-L-rhamnosidase-like protein</fullName>
    </recommendedName>
</protein>
<proteinExistence type="predicted"/>
<name>A0A3N1XXX7_9FIRM</name>
<evidence type="ECO:0008006" key="3">
    <source>
        <dbReference type="Google" id="ProtNLM"/>
    </source>
</evidence>
<dbReference type="RefSeq" id="WP_123607548.1">
    <property type="nucleotide sequence ID" value="NZ_RJVG01000001.1"/>
</dbReference>
<gene>
    <name evidence="1" type="ORF">EDD66_10160</name>
</gene>
<accession>A0A3N1XXX7</accession>
<dbReference type="EMBL" id="RJVG01000001">
    <property type="protein sequence ID" value="ROR31444.1"/>
    <property type="molecule type" value="Genomic_DNA"/>
</dbReference>
<dbReference type="InterPro" id="IPR029062">
    <property type="entry name" value="Class_I_gatase-like"/>
</dbReference>
<dbReference type="AlphaFoldDB" id="A0A3N1XXX7"/>
<reference evidence="1 2" key="1">
    <citation type="submission" date="2018-11" db="EMBL/GenBank/DDBJ databases">
        <title>Genomic Encyclopedia of Type Strains, Phase IV (KMG-IV): sequencing the most valuable type-strain genomes for metagenomic binning, comparative biology and taxonomic classification.</title>
        <authorList>
            <person name="Goeker M."/>
        </authorList>
    </citation>
    <scope>NUCLEOTIDE SEQUENCE [LARGE SCALE GENOMIC DNA]</scope>
    <source>
        <strain evidence="1 2">DSM 26537</strain>
    </source>
</reference>
<dbReference type="Gene3D" id="3.40.50.880">
    <property type="match status" value="1"/>
</dbReference>